<dbReference type="PIRSF" id="PIRSF011312">
    <property type="entry name" value="Cell_cycle_HUS1"/>
    <property type="match status" value="1"/>
</dbReference>
<dbReference type="GO" id="GO:0030896">
    <property type="term" value="C:checkpoint clamp complex"/>
    <property type="evidence" value="ECO:0007669"/>
    <property type="project" value="InterPro"/>
</dbReference>
<dbReference type="AlphaFoldDB" id="G0RHQ5"/>
<evidence type="ECO:0000313" key="6">
    <source>
        <dbReference type="EMBL" id="EGR49523.1"/>
    </source>
</evidence>
<reference evidence="6 7" key="1">
    <citation type="journal article" date="2008" name="Nat. Biotechnol.">
        <title>Genome sequencing and analysis of the biomass-degrading fungus Trichoderma reesei (syn. Hypocrea jecorina).</title>
        <authorList>
            <person name="Martinez D."/>
            <person name="Berka R.M."/>
            <person name="Henrissat B."/>
            <person name="Saloheimo M."/>
            <person name="Arvas M."/>
            <person name="Baker S.E."/>
            <person name="Chapman J."/>
            <person name="Chertkov O."/>
            <person name="Coutinho P.M."/>
            <person name="Cullen D."/>
            <person name="Danchin E.G."/>
            <person name="Grigoriev I.V."/>
            <person name="Harris P."/>
            <person name="Jackson M."/>
            <person name="Kubicek C.P."/>
            <person name="Han C.S."/>
            <person name="Ho I."/>
            <person name="Larrondo L.F."/>
            <person name="de Leon A.L."/>
            <person name="Magnuson J.K."/>
            <person name="Merino S."/>
            <person name="Misra M."/>
            <person name="Nelson B."/>
            <person name="Putnam N."/>
            <person name="Robbertse B."/>
            <person name="Salamov A.A."/>
            <person name="Schmoll M."/>
            <person name="Terry A."/>
            <person name="Thayer N."/>
            <person name="Westerholm-Parvinen A."/>
            <person name="Schoch C.L."/>
            <person name="Yao J."/>
            <person name="Barabote R."/>
            <person name="Nelson M.A."/>
            <person name="Detter C."/>
            <person name="Bruce D."/>
            <person name="Kuske C.R."/>
            <person name="Xie G."/>
            <person name="Richardson P."/>
            <person name="Rokhsar D.S."/>
            <person name="Lucas S.M."/>
            <person name="Rubin E.M."/>
            <person name="Dunn-Coleman N."/>
            <person name="Ward M."/>
            <person name="Brettin T.S."/>
        </authorList>
    </citation>
    <scope>NUCLEOTIDE SEQUENCE [LARGE SCALE GENOMIC DNA]</scope>
    <source>
        <strain evidence="6 7">QM6a</strain>
    </source>
</reference>
<dbReference type="InterPro" id="IPR016580">
    <property type="entry name" value="HUS1"/>
</dbReference>
<dbReference type="eggNOG" id="KOG3999">
    <property type="taxonomic scope" value="Eukaryota"/>
</dbReference>
<organism evidence="7">
    <name type="scientific">Hypocrea jecorina (strain QM6a)</name>
    <name type="common">Trichoderma reesei</name>
    <dbReference type="NCBI Taxonomy" id="431241"/>
    <lineage>
        <taxon>Eukaryota</taxon>
        <taxon>Fungi</taxon>
        <taxon>Dikarya</taxon>
        <taxon>Ascomycota</taxon>
        <taxon>Pezizomycotina</taxon>
        <taxon>Sordariomycetes</taxon>
        <taxon>Hypocreomycetidae</taxon>
        <taxon>Hypocreales</taxon>
        <taxon>Hypocreaceae</taxon>
        <taxon>Trichoderma</taxon>
    </lineage>
</organism>
<dbReference type="EMBL" id="GL985062">
    <property type="protein sequence ID" value="EGR49523.1"/>
    <property type="molecule type" value="Genomic_DNA"/>
</dbReference>
<comment type="subcellular location">
    <subcellularLocation>
        <location evidence="1">Nucleus</location>
    </subcellularLocation>
</comment>
<dbReference type="OrthoDB" id="419537at2759"/>
<dbReference type="Gene3D" id="3.70.10.10">
    <property type="match status" value="1"/>
</dbReference>
<evidence type="ECO:0000256" key="3">
    <source>
        <dbReference type="ARBA" id="ARBA00023242"/>
    </source>
</evidence>
<keyword evidence="7" id="KW-1185">Reference proteome</keyword>
<dbReference type="STRING" id="431241.G0RHQ5"/>
<dbReference type="GO" id="GO:0006289">
    <property type="term" value="P:nucleotide-excision repair"/>
    <property type="evidence" value="ECO:0007669"/>
    <property type="project" value="TreeGrafter"/>
</dbReference>
<dbReference type="GO" id="GO:0033314">
    <property type="term" value="P:mitotic DNA replication checkpoint signaling"/>
    <property type="evidence" value="ECO:0007669"/>
    <property type="project" value="TreeGrafter"/>
</dbReference>
<proteinExistence type="inferred from homology"/>
<evidence type="ECO:0000256" key="1">
    <source>
        <dbReference type="ARBA" id="ARBA00004123"/>
    </source>
</evidence>
<evidence type="ECO:0000256" key="5">
    <source>
        <dbReference type="SAM" id="MobiDB-lite"/>
    </source>
</evidence>
<dbReference type="GO" id="GO:0005730">
    <property type="term" value="C:nucleolus"/>
    <property type="evidence" value="ECO:0007669"/>
    <property type="project" value="InterPro"/>
</dbReference>
<dbReference type="GO" id="GO:0000724">
    <property type="term" value="P:double-strand break repair via homologous recombination"/>
    <property type="evidence" value="ECO:0007669"/>
    <property type="project" value="TreeGrafter"/>
</dbReference>
<evidence type="ECO:0000313" key="7">
    <source>
        <dbReference type="Proteomes" id="UP000008984"/>
    </source>
</evidence>
<dbReference type="VEuPathDB" id="FungiDB:TRIREDRAFT_60450"/>
<keyword evidence="3" id="KW-0539">Nucleus</keyword>
<sequence length="386" mass="42753">MRFHSDLKNIRTFAKLTAAFSSLEKLVWLRLSDETAHFTVVPDTGSQIWSTLPMDFLFENCTIQSAEPGNTINLELSLQPLHRALKSAQNSISASLRLTKKKGVPVLSMTITTTTSRPSHANAHAPPRPSHDDPFGFDDDHDDRTHLETSLRREHEKIITQDIPIRVLHPDTVASTVQPALQEPDVHIQLPPLLQLKSISDRFTRLALASGSSSSSSKSPRLEISANMHGGLRVRITTETADISSAWTDLDNPELDPAQLRVPIEEHPSTKFRDRGPDAWASVYVDGKDWSRVLSAGRLEGRVIACFCHNHSLVLYVYIPHYDDAGGDDAVLTVSVQPSSACTMFWTGPSSPSHSIMYKPTVPKIYSEFIHRRRHAGYGLDGSSAA</sequence>
<dbReference type="PANTHER" id="PTHR12900:SF0">
    <property type="entry name" value="CHECKPOINT PROTEIN"/>
    <property type="match status" value="1"/>
</dbReference>
<accession>G0RHQ5</accession>
<dbReference type="GO" id="GO:0031573">
    <property type="term" value="P:mitotic intra-S DNA damage checkpoint signaling"/>
    <property type="evidence" value="ECO:0007669"/>
    <property type="project" value="TreeGrafter"/>
</dbReference>
<dbReference type="RefSeq" id="XP_006964662.1">
    <property type="nucleotide sequence ID" value="XM_006964600.1"/>
</dbReference>
<dbReference type="GO" id="GO:0044778">
    <property type="term" value="P:meiotic DNA integrity checkpoint signaling"/>
    <property type="evidence" value="ECO:0007669"/>
    <property type="project" value="TreeGrafter"/>
</dbReference>
<protein>
    <recommendedName>
        <fullName evidence="4">Checkpoint protein</fullName>
    </recommendedName>
</protein>
<evidence type="ECO:0000256" key="4">
    <source>
        <dbReference type="PIRNR" id="PIRNR011312"/>
    </source>
</evidence>
<dbReference type="GO" id="GO:0000723">
    <property type="term" value="P:telomere maintenance"/>
    <property type="evidence" value="ECO:0007669"/>
    <property type="project" value="TreeGrafter"/>
</dbReference>
<dbReference type="InterPro" id="IPR007150">
    <property type="entry name" value="HUS1/Mec3"/>
</dbReference>
<evidence type="ECO:0000256" key="2">
    <source>
        <dbReference type="ARBA" id="ARBA00005563"/>
    </source>
</evidence>
<dbReference type="HOGENOM" id="CLU_035754_0_0_1"/>
<dbReference type="PANTHER" id="PTHR12900">
    <property type="entry name" value="MITOTIC AND DNA DAMAGE CHECKPOINT PROTEIN HUS1"/>
    <property type="match status" value="1"/>
</dbReference>
<dbReference type="GO" id="GO:0035861">
    <property type="term" value="C:site of double-strand break"/>
    <property type="evidence" value="ECO:0007669"/>
    <property type="project" value="TreeGrafter"/>
</dbReference>
<gene>
    <name evidence="6" type="ORF">TRIREDRAFT_60450</name>
</gene>
<feature type="region of interest" description="Disordered" evidence="5">
    <location>
        <begin position="114"/>
        <end position="143"/>
    </location>
</feature>
<dbReference type="KEGG" id="tre:TRIREDRAFT_60450"/>
<dbReference type="Pfam" id="PF04005">
    <property type="entry name" value="Hus1"/>
    <property type="match status" value="1"/>
</dbReference>
<dbReference type="Proteomes" id="UP000008984">
    <property type="component" value="Unassembled WGS sequence"/>
</dbReference>
<comment type="similarity">
    <text evidence="2 4">Belongs to the HUS1 family.</text>
</comment>
<dbReference type="GeneID" id="18486625"/>
<name>G0RHQ5_HYPJQ</name>